<dbReference type="Gene3D" id="3.30.300.30">
    <property type="match status" value="1"/>
</dbReference>
<comment type="caution">
    <text evidence="5">The sequence shown here is derived from an EMBL/GenBank/DDBJ whole genome shotgun (WGS) entry which is preliminary data.</text>
</comment>
<protein>
    <submittedName>
        <fullName evidence="5">AMP-binding protein</fullName>
    </submittedName>
</protein>
<dbReference type="PANTHER" id="PTHR45527">
    <property type="entry name" value="NONRIBOSOMAL PEPTIDE SYNTHETASE"/>
    <property type="match status" value="1"/>
</dbReference>
<feature type="domain" description="AMP-dependent synthetase/ligase" evidence="3">
    <location>
        <begin position="10"/>
        <end position="401"/>
    </location>
</feature>
<dbReference type="PROSITE" id="PS00455">
    <property type="entry name" value="AMP_BINDING"/>
    <property type="match status" value="1"/>
</dbReference>
<reference evidence="5 6" key="1">
    <citation type="submission" date="2021-01" db="EMBL/GenBank/DDBJ databases">
        <title>Streptomyces acididurans sp. nov., isolated from a peat swamp forest soil.</title>
        <authorList>
            <person name="Chantavorakit T."/>
            <person name="Duangmal K."/>
        </authorList>
    </citation>
    <scope>NUCLEOTIDE SEQUENCE [LARGE SCALE GENOMIC DNA]</scope>
    <source>
        <strain evidence="5 6">KK5PA1</strain>
    </source>
</reference>
<feature type="compositionally biased region" description="Gly residues" evidence="1">
    <location>
        <begin position="531"/>
        <end position="544"/>
    </location>
</feature>
<dbReference type="InterPro" id="IPR045851">
    <property type="entry name" value="AMP-bd_C_sf"/>
</dbReference>
<dbReference type="Pfam" id="PF13193">
    <property type="entry name" value="AMP-binding_C"/>
    <property type="match status" value="1"/>
</dbReference>
<keyword evidence="2" id="KW-1133">Transmembrane helix</keyword>
<feature type="transmembrane region" description="Helical" evidence="2">
    <location>
        <begin position="657"/>
        <end position="678"/>
    </location>
</feature>
<evidence type="ECO:0000259" key="3">
    <source>
        <dbReference type="Pfam" id="PF00501"/>
    </source>
</evidence>
<organism evidence="5 6">
    <name type="scientific">Actinacidiphila acididurans</name>
    <dbReference type="NCBI Taxonomy" id="2784346"/>
    <lineage>
        <taxon>Bacteria</taxon>
        <taxon>Bacillati</taxon>
        <taxon>Actinomycetota</taxon>
        <taxon>Actinomycetes</taxon>
        <taxon>Kitasatosporales</taxon>
        <taxon>Streptomycetaceae</taxon>
        <taxon>Actinacidiphila</taxon>
    </lineage>
</organism>
<sequence>MQHGSVHALFEVWARRTPSALAVVCGAERVTYGELDRRANRLARRLRDAELPSGGLVAVCLEPGPDALAAMLGVLKAGGAYVPLGPGVPEPQLRHVLADADPFAVVTTEALRVTASDGRRRRIVAVDREADATAGRSAEPLDVAAPDLACVLYTAGTTGPAKGVLIEHSVLLSAFEGSQVVHRPTPEDRQLVIAPMESAAFTAGWLRTLGSGGTLVLPAPEGLAHDAPAAAKDFRSAAAKAARLATAGTRTSAGAAGREPAATALHALVLAESVTVLDCDTATAADLHWYIRRNGLDLGAVRLVSVTGDVWYLDEQQALRRTLGPHMRVLNVYGPAEAAGCATFFELPDRPVTLDRPERVSLIGESFPGLHVRVLDSRGRSVVSGSIGEIAVDGPGAARGYRSADRRPGIGGWLRTGDLGRVADDGRLEYLGRKGAHADAEAVLRGHPSIEECAVAEIETAAGRRTLAAYVVLADGARSDPAGIRSYASARLPSARAPRTVVPLVSLPRTRAGRIDRRGLPLPVRSSGAGAASGGKGGPGSGSGDTRGCAPLIAGVVAAFLSAVFTDLLWPHSTDLTGVPQPEAALFLGLYVCEWLSFGLGAAFLFYGREAVARQGRSRRLSTAAHFSVVWLLVAWWPQDNFYRLASKTDWPRQAALVYGFNITLMAAAAVLVAFFVARPREWT</sequence>
<evidence type="ECO:0000256" key="2">
    <source>
        <dbReference type="SAM" id="Phobius"/>
    </source>
</evidence>
<evidence type="ECO:0000313" key="6">
    <source>
        <dbReference type="Proteomes" id="UP000749040"/>
    </source>
</evidence>
<evidence type="ECO:0000256" key="1">
    <source>
        <dbReference type="SAM" id="MobiDB-lite"/>
    </source>
</evidence>
<keyword evidence="2" id="KW-0812">Transmembrane</keyword>
<gene>
    <name evidence="5" type="ORF">ITX44_20320</name>
</gene>
<feature type="transmembrane region" description="Helical" evidence="2">
    <location>
        <begin position="584"/>
        <end position="608"/>
    </location>
</feature>
<feature type="transmembrane region" description="Helical" evidence="2">
    <location>
        <begin position="620"/>
        <end position="637"/>
    </location>
</feature>
<dbReference type="InterPro" id="IPR025110">
    <property type="entry name" value="AMP-bd_C"/>
</dbReference>
<proteinExistence type="predicted"/>
<dbReference type="Pfam" id="PF00501">
    <property type="entry name" value="AMP-binding"/>
    <property type="match status" value="1"/>
</dbReference>
<dbReference type="Proteomes" id="UP000749040">
    <property type="component" value="Unassembled WGS sequence"/>
</dbReference>
<dbReference type="InterPro" id="IPR020845">
    <property type="entry name" value="AMP-binding_CS"/>
</dbReference>
<dbReference type="EMBL" id="JADKYB010000010">
    <property type="protein sequence ID" value="MBM9506848.1"/>
    <property type="molecule type" value="Genomic_DNA"/>
</dbReference>
<dbReference type="RefSeq" id="WP_205358708.1">
    <property type="nucleotide sequence ID" value="NZ_JADKYB010000010.1"/>
</dbReference>
<dbReference type="InterPro" id="IPR042099">
    <property type="entry name" value="ANL_N_sf"/>
</dbReference>
<dbReference type="InterPro" id="IPR000873">
    <property type="entry name" value="AMP-dep_synth/lig_dom"/>
</dbReference>
<keyword evidence="6" id="KW-1185">Reference proteome</keyword>
<name>A0ABS2TU48_9ACTN</name>
<feature type="region of interest" description="Disordered" evidence="1">
    <location>
        <begin position="518"/>
        <end position="544"/>
    </location>
</feature>
<feature type="domain" description="AMP-binding enzyme C-terminal" evidence="4">
    <location>
        <begin position="441"/>
        <end position="513"/>
    </location>
</feature>
<keyword evidence="2" id="KW-0472">Membrane</keyword>
<dbReference type="PANTHER" id="PTHR45527:SF1">
    <property type="entry name" value="FATTY ACID SYNTHASE"/>
    <property type="match status" value="1"/>
</dbReference>
<evidence type="ECO:0000313" key="5">
    <source>
        <dbReference type="EMBL" id="MBM9506848.1"/>
    </source>
</evidence>
<evidence type="ECO:0000259" key="4">
    <source>
        <dbReference type="Pfam" id="PF13193"/>
    </source>
</evidence>
<dbReference type="SUPFAM" id="SSF56801">
    <property type="entry name" value="Acetyl-CoA synthetase-like"/>
    <property type="match status" value="1"/>
</dbReference>
<dbReference type="Gene3D" id="3.40.50.12780">
    <property type="entry name" value="N-terminal domain of ligase-like"/>
    <property type="match status" value="1"/>
</dbReference>
<accession>A0ABS2TU48</accession>